<dbReference type="InterPro" id="IPR011701">
    <property type="entry name" value="MFS"/>
</dbReference>
<reference evidence="7" key="1">
    <citation type="journal article" date="2020" name="mSystems">
        <title>Genome- and Community-Level Interaction Insights into Carbon Utilization and Element Cycling Functions of Hydrothermarchaeota in Hydrothermal Sediment.</title>
        <authorList>
            <person name="Zhou Z."/>
            <person name="Liu Y."/>
            <person name="Xu W."/>
            <person name="Pan J."/>
            <person name="Luo Z.H."/>
            <person name="Li M."/>
        </authorList>
    </citation>
    <scope>NUCLEOTIDE SEQUENCE [LARGE SCALE GENOMIC DNA]</scope>
    <source>
        <strain evidence="7">SpSt-125</strain>
    </source>
</reference>
<feature type="transmembrane region" description="Helical" evidence="6">
    <location>
        <begin position="165"/>
        <end position="192"/>
    </location>
</feature>
<evidence type="ECO:0000313" key="7">
    <source>
        <dbReference type="EMBL" id="HEM67623.1"/>
    </source>
</evidence>
<feature type="transmembrane region" description="Helical" evidence="6">
    <location>
        <begin position="59"/>
        <end position="81"/>
    </location>
</feature>
<comment type="subcellular location">
    <subcellularLocation>
        <location evidence="1">Cell membrane</location>
        <topology evidence="1">Multi-pass membrane protein</topology>
    </subcellularLocation>
</comment>
<evidence type="ECO:0000256" key="3">
    <source>
        <dbReference type="ARBA" id="ARBA00022692"/>
    </source>
</evidence>
<proteinExistence type="predicted"/>
<dbReference type="EMBL" id="DSEU01000059">
    <property type="protein sequence ID" value="HEM67623.1"/>
    <property type="molecule type" value="Genomic_DNA"/>
</dbReference>
<dbReference type="PANTHER" id="PTHR42688">
    <property type="entry name" value="CONSERVED PROTEIN"/>
    <property type="match status" value="1"/>
</dbReference>
<dbReference type="InterPro" id="IPR036259">
    <property type="entry name" value="MFS_trans_sf"/>
</dbReference>
<protein>
    <submittedName>
        <fullName evidence="7">MFS transporter</fullName>
    </submittedName>
</protein>
<dbReference type="Pfam" id="PF07690">
    <property type="entry name" value="MFS_1"/>
    <property type="match status" value="1"/>
</dbReference>
<comment type="caution">
    <text evidence="7">The sequence shown here is derived from an EMBL/GenBank/DDBJ whole genome shotgun (WGS) entry which is preliminary data.</text>
</comment>
<feature type="transmembrane region" description="Helical" evidence="6">
    <location>
        <begin position="213"/>
        <end position="231"/>
    </location>
</feature>
<dbReference type="Gene3D" id="1.20.1250.20">
    <property type="entry name" value="MFS general substrate transporter like domains"/>
    <property type="match status" value="2"/>
</dbReference>
<feature type="transmembrane region" description="Helical" evidence="6">
    <location>
        <begin position="88"/>
        <end position="111"/>
    </location>
</feature>
<keyword evidence="2" id="KW-1003">Cell membrane</keyword>
<name>A0A7J2U5U0_9CREN</name>
<keyword evidence="5 6" id="KW-0472">Membrane</keyword>
<evidence type="ECO:0000256" key="5">
    <source>
        <dbReference type="ARBA" id="ARBA00023136"/>
    </source>
</evidence>
<evidence type="ECO:0000256" key="1">
    <source>
        <dbReference type="ARBA" id="ARBA00004651"/>
    </source>
</evidence>
<feature type="transmembrane region" description="Helical" evidence="6">
    <location>
        <begin position="359"/>
        <end position="383"/>
    </location>
</feature>
<dbReference type="AlphaFoldDB" id="A0A7J2U5U0"/>
<dbReference type="GO" id="GO:0022857">
    <property type="term" value="F:transmembrane transporter activity"/>
    <property type="evidence" value="ECO:0007669"/>
    <property type="project" value="InterPro"/>
</dbReference>
<evidence type="ECO:0000256" key="6">
    <source>
        <dbReference type="SAM" id="Phobius"/>
    </source>
</evidence>
<dbReference type="InterPro" id="IPR052425">
    <property type="entry name" value="Uncharacterized_MFS-type"/>
</dbReference>
<feature type="transmembrane region" description="Helical" evidence="6">
    <location>
        <begin position="303"/>
        <end position="324"/>
    </location>
</feature>
<evidence type="ECO:0000256" key="2">
    <source>
        <dbReference type="ARBA" id="ARBA00022475"/>
    </source>
</evidence>
<keyword evidence="4 6" id="KW-1133">Transmembrane helix</keyword>
<organism evidence="7">
    <name type="scientific">Ignisphaera aggregans</name>
    <dbReference type="NCBI Taxonomy" id="334771"/>
    <lineage>
        <taxon>Archaea</taxon>
        <taxon>Thermoproteota</taxon>
        <taxon>Thermoprotei</taxon>
        <taxon>Desulfurococcales</taxon>
        <taxon>Desulfurococcaceae</taxon>
        <taxon>Ignisphaera</taxon>
    </lineage>
</organism>
<accession>A0A7J2U5U0</accession>
<dbReference type="SUPFAM" id="SSF103473">
    <property type="entry name" value="MFS general substrate transporter"/>
    <property type="match status" value="1"/>
</dbReference>
<gene>
    <name evidence="7" type="ORF">ENO26_08715</name>
</gene>
<dbReference type="GO" id="GO:0005886">
    <property type="term" value="C:plasma membrane"/>
    <property type="evidence" value="ECO:0007669"/>
    <property type="project" value="UniProtKB-SubCell"/>
</dbReference>
<dbReference type="PANTHER" id="PTHR42688:SF1">
    <property type="entry name" value="BLR5212 PROTEIN"/>
    <property type="match status" value="1"/>
</dbReference>
<sequence length="389" mass="42505">MSLIVRRKTFLVFILLGLVSLTADMVYEGARSVGGAYIESLNGPPIASAIASTGDLLGYVFRFISAVIASYLASSAAFWGITIVGYAINLLFIPFLGFTNTWYIATALYLVERTGRGLRTPLRDVILAEVSEDMGKGKGFGIHELLDQLGAIAGPLLVSIMITLYGYRIAFLSLLAPAFISMSFVTAAYMLYPRLKSVELSPPKISFRGLGRGFYIYILSMALLSLGYVHWMNVSYFLKYWNTLTDSEIALAYMVAMLTDAAIAIPIGVLYDKVKFKTLYIAPTSALLATILFIYTPTLGKPIAYAMAGLWGVTMGCFETIMRASIADVLPQEKRALGYGVYGLIYGITWTVGSFIYSYILLVSSIIATLYAIITLVASALLIRQINIS</sequence>
<feature type="transmembrane region" description="Helical" evidence="6">
    <location>
        <begin position="336"/>
        <end position="353"/>
    </location>
</feature>
<keyword evidence="3 6" id="KW-0812">Transmembrane</keyword>
<feature type="transmembrane region" description="Helical" evidence="6">
    <location>
        <begin position="251"/>
        <end position="271"/>
    </location>
</feature>
<dbReference type="CDD" id="cd17370">
    <property type="entry name" value="MFS_MJ1317_like"/>
    <property type="match status" value="1"/>
</dbReference>
<evidence type="ECO:0000256" key="4">
    <source>
        <dbReference type="ARBA" id="ARBA00022989"/>
    </source>
</evidence>
<feature type="transmembrane region" description="Helical" evidence="6">
    <location>
        <begin position="278"/>
        <end position="297"/>
    </location>
</feature>